<keyword evidence="2" id="KW-1185">Reference proteome</keyword>
<comment type="caution">
    <text evidence="1">The sequence shown here is derived from an EMBL/GenBank/DDBJ whole genome shotgun (WGS) entry which is preliminary data.</text>
</comment>
<dbReference type="EMBL" id="JAUSQU010000001">
    <property type="protein sequence ID" value="MDP9843936.1"/>
    <property type="molecule type" value="Genomic_DNA"/>
</dbReference>
<gene>
    <name evidence="1" type="ORF">J2853_003147</name>
</gene>
<organism evidence="1 2">
    <name type="scientific">Streptosporangium lutulentum</name>
    <dbReference type="NCBI Taxonomy" id="1461250"/>
    <lineage>
        <taxon>Bacteria</taxon>
        <taxon>Bacillati</taxon>
        <taxon>Actinomycetota</taxon>
        <taxon>Actinomycetes</taxon>
        <taxon>Streptosporangiales</taxon>
        <taxon>Streptosporangiaceae</taxon>
        <taxon>Streptosporangium</taxon>
    </lineage>
</organism>
<name>A0ABT9QC52_9ACTN</name>
<dbReference type="Proteomes" id="UP001225356">
    <property type="component" value="Unassembled WGS sequence"/>
</dbReference>
<reference evidence="1 2" key="1">
    <citation type="submission" date="2023-07" db="EMBL/GenBank/DDBJ databases">
        <title>Sequencing the genomes of 1000 actinobacteria strains.</title>
        <authorList>
            <person name="Klenk H.-P."/>
        </authorList>
    </citation>
    <scope>NUCLEOTIDE SEQUENCE [LARGE SCALE GENOMIC DNA]</scope>
    <source>
        <strain evidence="1 2">DSM 46740</strain>
    </source>
</reference>
<evidence type="ECO:0000313" key="2">
    <source>
        <dbReference type="Proteomes" id="UP001225356"/>
    </source>
</evidence>
<proteinExistence type="predicted"/>
<accession>A0ABT9QC52</accession>
<evidence type="ECO:0000313" key="1">
    <source>
        <dbReference type="EMBL" id="MDP9843936.1"/>
    </source>
</evidence>
<protein>
    <submittedName>
        <fullName evidence="1">Uncharacterized protein</fullName>
    </submittedName>
</protein>
<sequence>MILRLDVDMRKLIGKSNIINKRVIEQKKMKIAVYPTMCEEIKIVQR</sequence>